<dbReference type="Proteomes" id="UP001175227">
    <property type="component" value="Unassembled WGS sequence"/>
</dbReference>
<comment type="caution">
    <text evidence="1">The sequence shown here is derived from an EMBL/GenBank/DDBJ whole genome shotgun (WGS) entry which is preliminary data.</text>
</comment>
<proteinExistence type="predicted"/>
<keyword evidence="2" id="KW-1185">Reference proteome</keyword>
<protein>
    <submittedName>
        <fullName evidence="1">Uncharacterized protein</fullName>
    </submittedName>
</protein>
<evidence type="ECO:0000313" key="2">
    <source>
        <dbReference type="Proteomes" id="UP001175227"/>
    </source>
</evidence>
<dbReference type="AlphaFoldDB" id="A0AA39U849"/>
<gene>
    <name evidence="1" type="ORF">IW261DRAFT_1660378</name>
</gene>
<evidence type="ECO:0000313" key="1">
    <source>
        <dbReference type="EMBL" id="KAK0472859.1"/>
    </source>
</evidence>
<accession>A0AA39U849</accession>
<name>A0AA39U849_9AGAR</name>
<organism evidence="1 2">
    <name type="scientific">Armillaria novae-zelandiae</name>
    <dbReference type="NCBI Taxonomy" id="153914"/>
    <lineage>
        <taxon>Eukaryota</taxon>
        <taxon>Fungi</taxon>
        <taxon>Dikarya</taxon>
        <taxon>Basidiomycota</taxon>
        <taxon>Agaricomycotina</taxon>
        <taxon>Agaricomycetes</taxon>
        <taxon>Agaricomycetidae</taxon>
        <taxon>Agaricales</taxon>
        <taxon>Marasmiineae</taxon>
        <taxon>Physalacriaceae</taxon>
        <taxon>Armillaria</taxon>
    </lineage>
</organism>
<sequence length="220" mass="24757">MFVVLSEELAWTLRNRAQSHVAVNFKCIFKYAHSLEEVCKPQDHMSPSGKPWHKCKSCEANPTHARCVLIDVTCTPELLGFEYMKHCPVSKNKHLIFWDRKLAEPQDIFLHPPHMLTPIAYPLLTAHPSPAATTPTFNVPPPNLNHTQYYNYNGTSSTFHPSKCPHNLTEEEAVAITCNFSSGNFYVSSSAPVRIDPRLPIRLTLGEGDHVHFTVGEALV</sequence>
<dbReference type="EMBL" id="JAUEPR010000037">
    <property type="protein sequence ID" value="KAK0472859.1"/>
    <property type="molecule type" value="Genomic_DNA"/>
</dbReference>
<reference evidence="1" key="1">
    <citation type="submission" date="2023-06" db="EMBL/GenBank/DDBJ databases">
        <authorList>
            <consortium name="Lawrence Berkeley National Laboratory"/>
            <person name="Ahrendt S."/>
            <person name="Sahu N."/>
            <person name="Indic B."/>
            <person name="Wong-Bajracharya J."/>
            <person name="Merenyi Z."/>
            <person name="Ke H.-M."/>
            <person name="Monk M."/>
            <person name="Kocsube S."/>
            <person name="Drula E."/>
            <person name="Lipzen A."/>
            <person name="Balint B."/>
            <person name="Henrissat B."/>
            <person name="Andreopoulos B."/>
            <person name="Martin F.M."/>
            <person name="Harder C.B."/>
            <person name="Rigling D."/>
            <person name="Ford K.L."/>
            <person name="Foster G.D."/>
            <person name="Pangilinan J."/>
            <person name="Papanicolaou A."/>
            <person name="Barry K."/>
            <person name="LaButti K."/>
            <person name="Viragh M."/>
            <person name="Koriabine M."/>
            <person name="Yan M."/>
            <person name="Riley R."/>
            <person name="Champramary S."/>
            <person name="Plett K.L."/>
            <person name="Tsai I.J."/>
            <person name="Slot J."/>
            <person name="Sipos G."/>
            <person name="Plett J."/>
            <person name="Nagy L.G."/>
            <person name="Grigoriev I.V."/>
        </authorList>
    </citation>
    <scope>NUCLEOTIDE SEQUENCE</scope>
    <source>
        <strain evidence="1">ICMP 16352</strain>
    </source>
</reference>